<dbReference type="NCBIfam" id="NF047701">
    <property type="entry name" value="B9T54_RS14040_fam"/>
    <property type="match status" value="1"/>
</dbReference>
<dbReference type="GeneID" id="61113477"/>
<reference evidence="1 2" key="1">
    <citation type="submission" date="2012-10" db="EMBL/GenBank/DDBJ databases">
        <authorList>
            <person name="Harkins D.M."/>
            <person name="Durkin A.S."/>
            <person name="Brinkac L.M."/>
            <person name="Haft D.H."/>
            <person name="Selengut J.D."/>
            <person name="Sanka R."/>
            <person name="DePew J."/>
            <person name="Purushe J."/>
            <person name="Whelen A.C."/>
            <person name="Vinetz J.M."/>
            <person name="Sutton G.G."/>
            <person name="Nierman W.C."/>
            <person name="Fouts D.E."/>
        </authorList>
    </citation>
    <scope>NUCLEOTIDE SEQUENCE [LARGE SCALE GENOMIC DNA]</scope>
    <source>
        <strain evidence="1 2">2006001853</strain>
    </source>
</reference>
<dbReference type="EMBL" id="AFLV02000038">
    <property type="protein sequence ID" value="EKR64621.1"/>
    <property type="molecule type" value="Genomic_DNA"/>
</dbReference>
<accession>A0A828Z085</accession>
<name>A0A828Z085_9LEPT</name>
<dbReference type="Proteomes" id="UP000001338">
    <property type="component" value="Unassembled WGS sequence"/>
</dbReference>
<evidence type="ECO:0000313" key="1">
    <source>
        <dbReference type="EMBL" id="EKR64621.1"/>
    </source>
</evidence>
<dbReference type="AlphaFoldDB" id="A0A828Z085"/>
<comment type="caution">
    <text evidence="1">The sequence shown here is derived from an EMBL/GenBank/DDBJ whole genome shotgun (WGS) entry which is preliminary data.</text>
</comment>
<organism evidence="1 2">
    <name type="scientific">Leptospira weilii str. 2006001853</name>
    <dbReference type="NCBI Taxonomy" id="1001589"/>
    <lineage>
        <taxon>Bacteria</taxon>
        <taxon>Pseudomonadati</taxon>
        <taxon>Spirochaetota</taxon>
        <taxon>Spirochaetia</taxon>
        <taxon>Leptospirales</taxon>
        <taxon>Leptospiraceae</taxon>
        <taxon>Leptospira</taxon>
    </lineage>
</organism>
<dbReference type="RefSeq" id="WP_002618622.1">
    <property type="nucleotide sequence ID" value="NZ_AFLV02000038.1"/>
</dbReference>
<protein>
    <submittedName>
        <fullName evidence="1">Uncharacterized protein</fullName>
    </submittedName>
</protein>
<gene>
    <name evidence="1" type="ORF">LEP1GSC036_3348</name>
</gene>
<proteinExistence type="predicted"/>
<sequence length="72" mass="8709">MISYNKIKNKTPLSFNDIDFEELEKILKIKIDDFSRESVRRSDNLRRILAFRKFASFHKNTNLMPLELFEDQ</sequence>
<evidence type="ECO:0000313" key="2">
    <source>
        <dbReference type="Proteomes" id="UP000001338"/>
    </source>
</evidence>